<gene>
    <name evidence="1" type="ORF">CINC_LOCUS11723</name>
</gene>
<name>A0A9N8PZJ6_CHRIL</name>
<accession>A0A9N8PZJ6</accession>
<evidence type="ECO:0000313" key="2">
    <source>
        <dbReference type="Proteomes" id="UP001154114"/>
    </source>
</evidence>
<sequence length="187" mass="21090">MKIDKTIKMFCGSLLYFNVALILFFSLSSSNELSPRISDEGVYRVFKMPTSMKVGHRITINGSLNTEVASFTVVLPSRSEKDDCQIKFVYESKTIEISPPYPDYGSSAVYNEINLDPKETHTFSLKLIARDNAENVESIGMMFNGDNSGESDLLVCKIESFQDIDKIVIKEGATEIHSLTFEFEQNR</sequence>
<protein>
    <submittedName>
        <fullName evidence="1">Uncharacterized protein</fullName>
    </submittedName>
</protein>
<organism evidence="1 2">
    <name type="scientific">Chrysodeixis includens</name>
    <name type="common">Soybean looper</name>
    <name type="synonym">Pseudoplusia includens</name>
    <dbReference type="NCBI Taxonomy" id="689277"/>
    <lineage>
        <taxon>Eukaryota</taxon>
        <taxon>Metazoa</taxon>
        <taxon>Ecdysozoa</taxon>
        <taxon>Arthropoda</taxon>
        <taxon>Hexapoda</taxon>
        <taxon>Insecta</taxon>
        <taxon>Pterygota</taxon>
        <taxon>Neoptera</taxon>
        <taxon>Endopterygota</taxon>
        <taxon>Lepidoptera</taxon>
        <taxon>Glossata</taxon>
        <taxon>Ditrysia</taxon>
        <taxon>Noctuoidea</taxon>
        <taxon>Noctuidae</taxon>
        <taxon>Plusiinae</taxon>
        <taxon>Chrysodeixis</taxon>
    </lineage>
</organism>
<dbReference type="OrthoDB" id="6910283at2759"/>
<dbReference type="Proteomes" id="UP001154114">
    <property type="component" value="Chromosome 6"/>
</dbReference>
<dbReference type="EMBL" id="LR824009">
    <property type="protein sequence ID" value="CAD0197441.1"/>
    <property type="molecule type" value="Genomic_DNA"/>
</dbReference>
<proteinExistence type="predicted"/>
<keyword evidence="2" id="KW-1185">Reference proteome</keyword>
<reference evidence="1" key="1">
    <citation type="submission" date="2021-12" db="EMBL/GenBank/DDBJ databases">
        <authorList>
            <person name="King R."/>
        </authorList>
    </citation>
    <scope>NUCLEOTIDE SEQUENCE</scope>
</reference>
<dbReference type="AlphaFoldDB" id="A0A9N8PZJ6"/>
<evidence type="ECO:0000313" key="1">
    <source>
        <dbReference type="EMBL" id="CAD0197441.1"/>
    </source>
</evidence>